<dbReference type="OrthoDB" id="294413at2759"/>
<evidence type="ECO:0000313" key="2">
    <source>
        <dbReference type="Proteomes" id="UP000692954"/>
    </source>
</evidence>
<sequence>MQDTQLSEAITLLDCIKKKIHKIKPHNEKFQNNMKLCPFPPGFHNSSQNLSPIKLHIPITTLNNKETILEELILWDFEDDYSDEQLFRNLFSIVTDLLEEKYPTKIGKLTAQEAQKIIDECLYQVKQAIEDHKKYKHISDILLFESYIDKNDTMINLQIQTSKFSETIQWDLGNAFQYIDEFVYTYCYENKLGQENIVSIGNQIREQLQKAFEKRYNLISKFILEDRQDFKQKLISLLDYPSFEPYQTIKELPQNNELNAFFKKNLDLLPPEMQILYGQRPIIKQINDLYVDQEDTKKFEKELNQKSKYFDKVIVQDLLNRTKSN</sequence>
<organism evidence="1 2">
    <name type="scientific">Paramecium sonneborni</name>
    <dbReference type="NCBI Taxonomy" id="65129"/>
    <lineage>
        <taxon>Eukaryota</taxon>
        <taxon>Sar</taxon>
        <taxon>Alveolata</taxon>
        <taxon>Ciliophora</taxon>
        <taxon>Intramacronucleata</taxon>
        <taxon>Oligohymenophorea</taxon>
        <taxon>Peniculida</taxon>
        <taxon>Parameciidae</taxon>
        <taxon>Paramecium</taxon>
    </lineage>
</organism>
<dbReference type="Pfam" id="PF04855">
    <property type="entry name" value="SNF5"/>
    <property type="match status" value="1"/>
</dbReference>
<comment type="caution">
    <text evidence="1">The sequence shown here is derived from an EMBL/GenBank/DDBJ whole genome shotgun (WGS) entry which is preliminary data.</text>
</comment>
<protein>
    <submittedName>
        <fullName evidence="1">Uncharacterized protein</fullName>
    </submittedName>
</protein>
<accession>A0A8S1KK70</accession>
<name>A0A8S1KK70_9CILI</name>
<proteinExistence type="predicted"/>
<reference evidence="1" key="1">
    <citation type="submission" date="2021-01" db="EMBL/GenBank/DDBJ databases">
        <authorList>
            <consortium name="Genoscope - CEA"/>
            <person name="William W."/>
        </authorList>
    </citation>
    <scope>NUCLEOTIDE SEQUENCE</scope>
</reference>
<dbReference type="InterPro" id="IPR006939">
    <property type="entry name" value="SNF5"/>
</dbReference>
<dbReference type="GO" id="GO:0006338">
    <property type="term" value="P:chromatin remodeling"/>
    <property type="evidence" value="ECO:0007669"/>
    <property type="project" value="InterPro"/>
</dbReference>
<dbReference type="AlphaFoldDB" id="A0A8S1KK70"/>
<dbReference type="Proteomes" id="UP000692954">
    <property type="component" value="Unassembled WGS sequence"/>
</dbReference>
<evidence type="ECO:0000313" key="1">
    <source>
        <dbReference type="EMBL" id="CAD8055147.1"/>
    </source>
</evidence>
<dbReference type="EMBL" id="CAJJDN010000009">
    <property type="protein sequence ID" value="CAD8055147.1"/>
    <property type="molecule type" value="Genomic_DNA"/>
</dbReference>
<keyword evidence="2" id="KW-1185">Reference proteome</keyword>
<dbReference type="GO" id="GO:0000228">
    <property type="term" value="C:nuclear chromosome"/>
    <property type="evidence" value="ECO:0007669"/>
    <property type="project" value="InterPro"/>
</dbReference>
<gene>
    <name evidence="1" type="ORF">PSON_ATCC_30995.1.T0090095</name>
</gene>